<proteinExistence type="predicted"/>
<dbReference type="Gene3D" id="3.10.310.30">
    <property type="match status" value="1"/>
</dbReference>
<evidence type="ECO:0000313" key="2">
    <source>
        <dbReference type="Proteomes" id="UP000229749"/>
    </source>
</evidence>
<dbReference type="Proteomes" id="UP000229749">
    <property type="component" value="Unassembled WGS sequence"/>
</dbReference>
<dbReference type="PANTHER" id="PTHR47618:SF1">
    <property type="entry name" value="BIFUNCTIONAL OLIGORIBONUCLEASE AND PAP PHOSPHATASE NRNA"/>
    <property type="match status" value="1"/>
</dbReference>
<name>A0A2M7XIP4_9BACT</name>
<dbReference type="AlphaFoldDB" id="A0A2M7XIP4"/>
<dbReference type="InterPro" id="IPR038763">
    <property type="entry name" value="DHH_sf"/>
</dbReference>
<reference evidence="2" key="1">
    <citation type="submission" date="2017-09" db="EMBL/GenBank/DDBJ databases">
        <title>Depth-based differentiation of microbial function through sediment-hosted aquifers and enrichment of novel symbionts in the deep terrestrial subsurface.</title>
        <authorList>
            <person name="Probst A.J."/>
            <person name="Ladd B."/>
            <person name="Jarett J.K."/>
            <person name="Geller-Mcgrath D.E."/>
            <person name="Sieber C.M.K."/>
            <person name="Emerson J.B."/>
            <person name="Anantharaman K."/>
            <person name="Thomas B.C."/>
            <person name="Malmstrom R."/>
            <person name="Stieglmeier M."/>
            <person name="Klingl A."/>
            <person name="Woyke T."/>
            <person name="Ryan C.M."/>
            <person name="Banfield J.F."/>
        </authorList>
    </citation>
    <scope>NUCLEOTIDE SEQUENCE [LARGE SCALE GENOMIC DNA]</scope>
</reference>
<dbReference type="SUPFAM" id="SSF64182">
    <property type="entry name" value="DHH phosphoesterases"/>
    <property type="match status" value="1"/>
</dbReference>
<sequence>MALKPSQQFFELIKRSQAPLLIIPTRTQTDGYASAIACGQMLNKLQKQPTIVAVDGPVPVYLSFLKQHEQVQTTLTELRKLLIILPTSKTKIAHIQQESKDGFASISIVPDQGFWKEHEIQIVHSGYRFDLIICFGASDLEACSHLYQDHPEFFFQTPIVNIDHCPANEYFGQINLVDLNACSTSEICFHLFEEHAADFIDEPMATALLTGIIAKTKSFKTTNVRPHTLQTASRLIQKGAQREMIIQHLYRTRSLSTLRLWGRALARLKHLPEQQIVWTLLSRQDFIHAGAEETDLPDIIHELLSTSPEAKKILLLYEDQDQNICAILHVEPPLDAMELSYPFRPAGTREQARMCFIGKNLIQAEKEIFTHLQKTSQ</sequence>
<organism evidence="1 2">
    <name type="scientific">Candidatus Uhrbacteria bacterium CG_4_9_14_3_um_filter_36_7</name>
    <dbReference type="NCBI Taxonomy" id="1975033"/>
    <lineage>
        <taxon>Bacteria</taxon>
        <taxon>Candidatus Uhriibacteriota</taxon>
    </lineage>
</organism>
<evidence type="ECO:0000313" key="1">
    <source>
        <dbReference type="EMBL" id="PJA47633.1"/>
    </source>
</evidence>
<dbReference type="Gene3D" id="3.90.1640.10">
    <property type="entry name" value="inorganic pyrophosphatase (n-terminal core)"/>
    <property type="match status" value="2"/>
</dbReference>
<comment type="caution">
    <text evidence="1">The sequence shown here is derived from an EMBL/GenBank/DDBJ whole genome shotgun (WGS) entry which is preliminary data.</text>
</comment>
<gene>
    <name evidence="1" type="ORF">CO172_00630</name>
</gene>
<dbReference type="PANTHER" id="PTHR47618">
    <property type="entry name" value="BIFUNCTIONAL OLIGORIBONUCLEASE AND PAP PHOSPHATASE NRNA"/>
    <property type="match status" value="1"/>
</dbReference>
<evidence type="ECO:0008006" key="3">
    <source>
        <dbReference type="Google" id="ProtNLM"/>
    </source>
</evidence>
<dbReference type="EMBL" id="PFWS01000008">
    <property type="protein sequence ID" value="PJA47633.1"/>
    <property type="molecule type" value="Genomic_DNA"/>
</dbReference>
<dbReference type="InterPro" id="IPR051319">
    <property type="entry name" value="Oligoribo/pAp-PDE_c-di-AMP_PDE"/>
</dbReference>
<protein>
    <recommendedName>
        <fullName evidence="3">DDH domain-containing protein</fullName>
    </recommendedName>
</protein>
<accession>A0A2M7XIP4</accession>